<dbReference type="EMBL" id="NFKP01000012">
    <property type="protein sequence ID" value="OUP69132.1"/>
    <property type="molecule type" value="Genomic_DNA"/>
</dbReference>
<dbReference type="InterPro" id="IPR023214">
    <property type="entry name" value="HAD_sf"/>
</dbReference>
<dbReference type="PROSITE" id="PS01229">
    <property type="entry name" value="COF_2"/>
    <property type="match status" value="1"/>
</dbReference>
<evidence type="ECO:0000313" key="1">
    <source>
        <dbReference type="EMBL" id="OUP69132.1"/>
    </source>
</evidence>
<protein>
    <recommendedName>
        <fullName evidence="3">Cof-type HAD-IIB family hydrolase</fullName>
    </recommendedName>
</protein>
<dbReference type="NCBIfam" id="TIGR01484">
    <property type="entry name" value="HAD-SF-IIB"/>
    <property type="match status" value="1"/>
</dbReference>
<dbReference type="PANTHER" id="PTHR10000">
    <property type="entry name" value="PHOSPHOSERINE PHOSPHATASE"/>
    <property type="match status" value="1"/>
</dbReference>
<dbReference type="PROSITE" id="PS01228">
    <property type="entry name" value="COF_1"/>
    <property type="match status" value="1"/>
</dbReference>
<organism evidence="1 2">
    <name type="scientific">Anaerotruncus colihominis</name>
    <dbReference type="NCBI Taxonomy" id="169435"/>
    <lineage>
        <taxon>Bacteria</taxon>
        <taxon>Bacillati</taxon>
        <taxon>Bacillota</taxon>
        <taxon>Clostridia</taxon>
        <taxon>Eubacteriales</taxon>
        <taxon>Oscillospiraceae</taxon>
        <taxon>Anaerotruncus</taxon>
    </lineage>
</organism>
<dbReference type="SFLD" id="SFLDG01144">
    <property type="entry name" value="C2.B.4:_PGP_Like"/>
    <property type="match status" value="1"/>
</dbReference>
<dbReference type="InterPro" id="IPR000150">
    <property type="entry name" value="Cof"/>
</dbReference>
<dbReference type="PANTHER" id="PTHR10000:SF25">
    <property type="entry name" value="PHOSPHATASE YKRA-RELATED"/>
    <property type="match status" value="1"/>
</dbReference>
<dbReference type="GO" id="GO:0000287">
    <property type="term" value="F:magnesium ion binding"/>
    <property type="evidence" value="ECO:0007669"/>
    <property type="project" value="TreeGrafter"/>
</dbReference>
<sequence length="283" mass="31310">MKKSRSDSHSPQPSFERTVYNLIKAIFFDIDGTLVSFQTHAIPESTKRALCAVREHGVRLFIATGRHRLLIEEGNILEGFPFDGYVTLNGQFCYTTAGEVIHEARIEPADVAGLLARLDEKPSACLLIERDRMYANLIDEHVQRAWSAVKFSTPPLGDVKQALHNNIYQINLFLPQEQEAFYLDAMPHSAATRWSPYFSDIGPSGGSKAVGIEKLAAHFSIPMSDVMAIGDGENDIDMLRAAGIGVAMGNASDAVKRAADYITTDVDHDGIINAFKQFFPFIF</sequence>
<dbReference type="SUPFAM" id="SSF56784">
    <property type="entry name" value="HAD-like"/>
    <property type="match status" value="1"/>
</dbReference>
<dbReference type="GO" id="GO:0016791">
    <property type="term" value="F:phosphatase activity"/>
    <property type="evidence" value="ECO:0007669"/>
    <property type="project" value="UniProtKB-ARBA"/>
</dbReference>
<gene>
    <name evidence="1" type="ORF">B5F11_10930</name>
</gene>
<dbReference type="SFLD" id="SFLDS00003">
    <property type="entry name" value="Haloacid_Dehalogenase"/>
    <property type="match status" value="1"/>
</dbReference>
<dbReference type="SFLD" id="SFLDG01140">
    <property type="entry name" value="C2.B:_Phosphomannomutase_and_P"/>
    <property type="match status" value="1"/>
</dbReference>
<dbReference type="InterPro" id="IPR036412">
    <property type="entry name" value="HAD-like_sf"/>
</dbReference>
<evidence type="ECO:0008006" key="3">
    <source>
        <dbReference type="Google" id="ProtNLM"/>
    </source>
</evidence>
<dbReference type="Pfam" id="PF08282">
    <property type="entry name" value="Hydrolase_3"/>
    <property type="match status" value="1"/>
</dbReference>
<dbReference type="Gene3D" id="3.30.1240.10">
    <property type="match status" value="1"/>
</dbReference>
<dbReference type="AlphaFoldDB" id="A0A1Y4MZ56"/>
<dbReference type="Proteomes" id="UP000196386">
    <property type="component" value="Unassembled WGS sequence"/>
</dbReference>
<reference evidence="2" key="1">
    <citation type="submission" date="2017-04" db="EMBL/GenBank/DDBJ databases">
        <title>Function of individual gut microbiota members based on whole genome sequencing of pure cultures obtained from chicken caecum.</title>
        <authorList>
            <person name="Medvecky M."/>
            <person name="Cejkova D."/>
            <person name="Polansky O."/>
            <person name="Karasova D."/>
            <person name="Kubasova T."/>
            <person name="Cizek A."/>
            <person name="Rychlik I."/>
        </authorList>
    </citation>
    <scope>NUCLEOTIDE SEQUENCE [LARGE SCALE GENOMIC DNA]</scope>
    <source>
        <strain evidence="2">An175</strain>
    </source>
</reference>
<dbReference type="Gene3D" id="3.40.50.1000">
    <property type="entry name" value="HAD superfamily/HAD-like"/>
    <property type="match status" value="1"/>
</dbReference>
<comment type="caution">
    <text evidence="1">The sequence shown here is derived from an EMBL/GenBank/DDBJ whole genome shotgun (WGS) entry which is preliminary data.</text>
</comment>
<dbReference type="InterPro" id="IPR006379">
    <property type="entry name" value="HAD-SF_hydro_IIB"/>
</dbReference>
<name>A0A1Y4MZ56_9FIRM</name>
<dbReference type="NCBIfam" id="TIGR00099">
    <property type="entry name" value="Cof-subfamily"/>
    <property type="match status" value="1"/>
</dbReference>
<evidence type="ECO:0000313" key="2">
    <source>
        <dbReference type="Proteomes" id="UP000196386"/>
    </source>
</evidence>
<accession>A0A1Y4MZ56</accession>
<dbReference type="GO" id="GO:0005829">
    <property type="term" value="C:cytosol"/>
    <property type="evidence" value="ECO:0007669"/>
    <property type="project" value="TreeGrafter"/>
</dbReference>
<proteinExistence type="predicted"/>